<evidence type="ECO:0000313" key="3">
    <source>
        <dbReference type="EMBL" id="UPT83678.1"/>
    </source>
</evidence>
<dbReference type="InterPro" id="IPR001054">
    <property type="entry name" value="A/G_cyclase"/>
</dbReference>
<reference evidence="3" key="1">
    <citation type="journal article" date="2017" name="Syst. Appl. Microbiol.">
        <title>Soybeans inoculated with root zone soils of Canadian native legumes harbour diverse and novel Bradyrhizobium spp. that possess agricultural potential.</title>
        <authorList>
            <person name="Bromfield E.S.P."/>
            <person name="Cloutier S."/>
            <person name="Tambong J.T."/>
            <person name="Tran Thi T.V."/>
        </authorList>
    </citation>
    <scope>NUCLEOTIDE SEQUENCE</scope>
    <source>
        <strain evidence="3">1S5</strain>
    </source>
</reference>
<dbReference type="InterPro" id="IPR041664">
    <property type="entry name" value="AAA_16"/>
</dbReference>
<name>A0A8T5VGL4_9BRAD</name>
<evidence type="ECO:0000256" key="1">
    <source>
        <dbReference type="ARBA" id="ARBA00022741"/>
    </source>
</evidence>
<evidence type="ECO:0000256" key="2">
    <source>
        <dbReference type="ARBA" id="ARBA00022840"/>
    </source>
</evidence>
<dbReference type="InterPro" id="IPR029787">
    <property type="entry name" value="Nucleotide_cyclase"/>
</dbReference>
<keyword evidence="2" id="KW-0067">ATP-binding</keyword>
<dbReference type="PANTHER" id="PTHR16305">
    <property type="entry name" value="TESTICULAR SOLUBLE ADENYLYL CYCLASE"/>
    <property type="match status" value="1"/>
</dbReference>
<dbReference type="SMART" id="SM00028">
    <property type="entry name" value="TPR"/>
    <property type="match status" value="3"/>
</dbReference>
<dbReference type="PROSITE" id="PS50105">
    <property type="entry name" value="SAM_DOMAIN"/>
    <property type="match status" value="1"/>
</dbReference>
<dbReference type="GO" id="GO:0009190">
    <property type="term" value="P:cyclic nucleotide biosynthetic process"/>
    <property type="evidence" value="ECO:0007669"/>
    <property type="project" value="InterPro"/>
</dbReference>
<dbReference type="GO" id="GO:0035556">
    <property type="term" value="P:intracellular signal transduction"/>
    <property type="evidence" value="ECO:0007669"/>
    <property type="project" value="InterPro"/>
</dbReference>
<dbReference type="GO" id="GO:0005524">
    <property type="term" value="F:ATP binding"/>
    <property type="evidence" value="ECO:0007669"/>
    <property type="project" value="UniProtKB-KW"/>
</dbReference>
<dbReference type="InterPro" id="IPR019734">
    <property type="entry name" value="TPR_rpt"/>
</dbReference>
<dbReference type="Pfam" id="PF00536">
    <property type="entry name" value="SAM_1"/>
    <property type="match status" value="1"/>
</dbReference>
<dbReference type="CDD" id="cd09487">
    <property type="entry name" value="SAM_superfamily"/>
    <property type="match status" value="1"/>
</dbReference>
<dbReference type="Proteomes" id="UP000551709">
    <property type="component" value="Chromosome"/>
</dbReference>
<dbReference type="InterPro" id="IPR013761">
    <property type="entry name" value="SAM/pointed_sf"/>
</dbReference>
<reference evidence="3" key="2">
    <citation type="submission" date="2022-04" db="EMBL/GenBank/DDBJ databases">
        <authorList>
            <person name="Bromfield E.S.P."/>
            <person name="Cloutier S."/>
        </authorList>
    </citation>
    <scope>NUCLEOTIDE SEQUENCE</scope>
    <source>
        <strain evidence="3">1S5</strain>
    </source>
</reference>
<organism evidence="3 4">
    <name type="scientific">Bradyrhizobium barranii subsp. apii</name>
    <dbReference type="NCBI Taxonomy" id="2819348"/>
    <lineage>
        <taxon>Bacteria</taxon>
        <taxon>Pseudomonadati</taxon>
        <taxon>Pseudomonadota</taxon>
        <taxon>Alphaproteobacteria</taxon>
        <taxon>Hyphomicrobiales</taxon>
        <taxon>Nitrobacteraceae</taxon>
        <taxon>Bradyrhizobium</taxon>
        <taxon>Bradyrhizobium barranii</taxon>
    </lineage>
</organism>
<dbReference type="AlphaFoldDB" id="A0A8T5VGL4"/>
<accession>A0A8T5VGL4</accession>
<dbReference type="Gene3D" id="1.25.40.10">
    <property type="entry name" value="Tetratricopeptide repeat domain"/>
    <property type="match status" value="2"/>
</dbReference>
<evidence type="ECO:0000313" key="4">
    <source>
        <dbReference type="Proteomes" id="UP000551709"/>
    </source>
</evidence>
<proteinExistence type="predicted"/>
<dbReference type="GO" id="GO:0005737">
    <property type="term" value="C:cytoplasm"/>
    <property type="evidence" value="ECO:0007669"/>
    <property type="project" value="TreeGrafter"/>
</dbReference>
<dbReference type="GO" id="GO:0004016">
    <property type="term" value="F:adenylate cyclase activity"/>
    <property type="evidence" value="ECO:0007669"/>
    <property type="project" value="TreeGrafter"/>
</dbReference>
<dbReference type="Gene3D" id="3.40.50.300">
    <property type="entry name" value="P-loop containing nucleotide triphosphate hydrolases"/>
    <property type="match status" value="1"/>
</dbReference>
<sequence length="1133" mass="124294">MEIGTWLKSLGLGRHESLFIANAIDCDVLPQLTEVDFEKVGIPLGDRKRLVNAISALPSSLPSTVVNAAIAQYAERRHLTVMICDLVDSTALTARLDPEDMGAVIDAYHAACARITRSYDGFLADFRGDGILAYFGYPIAHEDDPERTVRAALDIIAAVARLETRAGEPLAVRIGIATGMVVVGDLGGEGKLREHSVVGGAPNIAARVQALVEPNTVVVADSTRRLLGDIFSLRDLGAHHLKGISEPVSAWAVQGVSASESRFEAVRPTELAPVIGRDSELEFLLERQRLARTGEGQIVLISGEPGIGKSRLAAALAERAAKHQPHVHFRYQCSPYHANSALHPVVEQLERSAGFKADDPVETRLDKLEALLSLRAPQVQTVVPLFAELLSIPFASRYPKPQLSPAQQRRRTLAALLDQFESRSRKQPILLLIEDVQWADDTTLELLDLIVERARQLSILALVTFRPEFEPPWTGLANVGSLVLGRLNPDDVKGVATQVANGRALPIDVMKQIVTKTDGNPLFVEELTKAVLEAGILIECQDRYQLGGPLPPFAIPETLHDSLMARLDRLHSVKEIAQIGATIGREFSYSLMRAVVAREETRLQHSLSELEEAGLIFREGDLPDAIYSFKHALVRDAAYQSLLKTRRRQLHAQIARVLEEGFQDAVVNDPEILAHHFTEAGMLEKATDYWLKAGKRALGRSSNAEAVKHLTRGMELTQQLLSSPQRDRKELDFYLALGPAVAATEGDAAAETSRVFSRARALLGESVSLEERMTILWGSYLAHSVRAEYSSALEDARYGLALAAEHDHPGVAVLATRFIGQSLHLTGAFADAREHLDRALALCSTNPATISTYRRFGVDDAVNSLAWLSTTLLVLGYPKQSTTIVERTETLARTREQSFTTALALGNIVVLGTIGGDAKRALAHADEAISLSIEHEFAAIERRARFFRGALLAQGGDLQIGIELMRGALTATYQNSERCRRTLYLGHLAFAHAQLGELEVGLRLLDEGVQLAETTGESFFEAELYRLRGNINLKLGRRDQAEAALQRAVAIARRQQARWWELRASICLARHWSNEGRYFEAWSLLVSVPKHVESNESVVIQGERPDSMGTRRQCGLPRTVHATTAAACAIRAT</sequence>
<dbReference type="RefSeq" id="WP_166096580.1">
    <property type="nucleotide sequence ID" value="NZ_CP096255.1"/>
</dbReference>
<dbReference type="SMART" id="SM00454">
    <property type="entry name" value="SAM"/>
    <property type="match status" value="1"/>
</dbReference>
<dbReference type="InterPro" id="IPR027417">
    <property type="entry name" value="P-loop_NTPase"/>
</dbReference>
<dbReference type="Pfam" id="PF13191">
    <property type="entry name" value="AAA_16"/>
    <property type="match status" value="1"/>
</dbReference>
<dbReference type="Gene3D" id="1.10.150.50">
    <property type="entry name" value="Transcription Factor, Ets-1"/>
    <property type="match status" value="1"/>
</dbReference>
<dbReference type="SUPFAM" id="SSF52540">
    <property type="entry name" value="P-loop containing nucleoside triphosphate hydrolases"/>
    <property type="match status" value="1"/>
</dbReference>
<dbReference type="SUPFAM" id="SSF47769">
    <property type="entry name" value="SAM/Pointed domain"/>
    <property type="match status" value="1"/>
</dbReference>
<keyword evidence="1" id="KW-0547">Nucleotide-binding</keyword>
<dbReference type="SUPFAM" id="SSF48452">
    <property type="entry name" value="TPR-like"/>
    <property type="match status" value="1"/>
</dbReference>
<dbReference type="Pfam" id="PF00211">
    <property type="entry name" value="Guanylate_cyc"/>
    <property type="match status" value="1"/>
</dbReference>
<dbReference type="CDD" id="cd07302">
    <property type="entry name" value="CHD"/>
    <property type="match status" value="1"/>
</dbReference>
<dbReference type="SMART" id="SM00044">
    <property type="entry name" value="CYCc"/>
    <property type="match status" value="1"/>
</dbReference>
<dbReference type="InterPro" id="IPR001660">
    <property type="entry name" value="SAM"/>
</dbReference>
<dbReference type="InterPro" id="IPR011990">
    <property type="entry name" value="TPR-like_helical_dom_sf"/>
</dbReference>
<protein>
    <submittedName>
        <fullName evidence="3">AAA family ATPase</fullName>
    </submittedName>
</protein>
<dbReference type="EMBL" id="CP096255">
    <property type="protein sequence ID" value="UPT83678.1"/>
    <property type="molecule type" value="Genomic_DNA"/>
</dbReference>
<dbReference type="PANTHER" id="PTHR16305:SF28">
    <property type="entry name" value="GUANYLATE CYCLASE DOMAIN-CONTAINING PROTEIN"/>
    <property type="match status" value="1"/>
</dbReference>
<gene>
    <name evidence="3" type="ORF">HAP41_0000024945</name>
</gene>
<dbReference type="SUPFAM" id="SSF55073">
    <property type="entry name" value="Nucleotide cyclase"/>
    <property type="match status" value="1"/>
</dbReference>
<dbReference type="PROSITE" id="PS50125">
    <property type="entry name" value="GUANYLATE_CYCLASE_2"/>
    <property type="match status" value="1"/>
</dbReference>
<dbReference type="Gene3D" id="3.30.70.1230">
    <property type="entry name" value="Nucleotide cyclase"/>
    <property type="match status" value="1"/>
</dbReference>